<evidence type="ECO:0000313" key="2">
    <source>
        <dbReference type="EMBL" id="PQP21979.1"/>
    </source>
</evidence>
<dbReference type="Proteomes" id="UP000239290">
    <property type="component" value="Unassembled WGS sequence"/>
</dbReference>
<dbReference type="RefSeq" id="WP_105418429.1">
    <property type="nucleotide sequence ID" value="NZ_PUIO01000033.1"/>
</dbReference>
<dbReference type="GO" id="GO:0016740">
    <property type="term" value="F:transferase activity"/>
    <property type="evidence" value="ECO:0007669"/>
    <property type="project" value="UniProtKB-KW"/>
</dbReference>
<proteinExistence type="predicted"/>
<dbReference type="SUPFAM" id="SSF56112">
    <property type="entry name" value="Protein kinase-like (PK-like)"/>
    <property type="match status" value="1"/>
</dbReference>
<dbReference type="AlphaFoldDB" id="A0A2S8J4X3"/>
<dbReference type="InterPro" id="IPR011009">
    <property type="entry name" value="Kinase-like_dom_sf"/>
</dbReference>
<dbReference type="Gene3D" id="3.30.200.20">
    <property type="entry name" value="Phosphorylase Kinase, domain 1"/>
    <property type="match status" value="1"/>
</dbReference>
<organism evidence="2 3">
    <name type="scientific">Rhodococcus opacus</name>
    <name type="common">Nocardia opaca</name>
    <dbReference type="NCBI Taxonomy" id="37919"/>
    <lineage>
        <taxon>Bacteria</taxon>
        <taxon>Bacillati</taxon>
        <taxon>Actinomycetota</taxon>
        <taxon>Actinomycetes</taxon>
        <taxon>Mycobacteriales</taxon>
        <taxon>Nocardiaceae</taxon>
        <taxon>Rhodococcus</taxon>
    </lineage>
</organism>
<dbReference type="PANTHER" id="PTHR47829">
    <property type="entry name" value="HYDROLASE, PUTATIVE (AFU_ORTHOLOGUE AFUA_1G12880)-RELATED"/>
    <property type="match status" value="1"/>
</dbReference>
<protein>
    <submittedName>
        <fullName evidence="2">Phosphotransferase family protein</fullName>
    </submittedName>
</protein>
<name>A0A2S8J4X3_RHOOP</name>
<gene>
    <name evidence="2" type="ORF">C5613_24895</name>
</gene>
<dbReference type="InterPro" id="IPR002575">
    <property type="entry name" value="Aminoglycoside_PTrfase"/>
</dbReference>
<dbReference type="PANTHER" id="PTHR47829:SF1">
    <property type="entry name" value="HAD FAMILY PHOSPHATASE"/>
    <property type="match status" value="1"/>
</dbReference>
<accession>A0A2S8J4X3</accession>
<dbReference type="CDD" id="cd05154">
    <property type="entry name" value="ACAD10_11_N-like"/>
    <property type="match status" value="1"/>
</dbReference>
<feature type="domain" description="Aminoglycoside phosphotransferase" evidence="1">
    <location>
        <begin position="42"/>
        <end position="265"/>
    </location>
</feature>
<dbReference type="Pfam" id="PF01636">
    <property type="entry name" value="APH"/>
    <property type="match status" value="1"/>
</dbReference>
<dbReference type="Gene3D" id="3.90.1200.10">
    <property type="match status" value="1"/>
</dbReference>
<dbReference type="InterPro" id="IPR052898">
    <property type="entry name" value="ACAD10-like"/>
</dbReference>
<comment type="caution">
    <text evidence="2">The sequence shown here is derived from an EMBL/GenBank/DDBJ whole genome shotgun (WGS) entry which is preliminary data.</text>
</comment>
<reference evidence="3" key="1">
    <citation type="submission" date="2018-02" db="EMBL/GenBank/DDBJ databases">
        <title>Draft genome sequencing of Rhodococcus opacus KU647198.</title>
        <authorList>
            <person name="Zheng B.-X."/>
        </authorList>
    </citation>
    <scope>NUCLEOTIDE SEQUENCE [LARGE SCALE GENOMIC DNA]</scope>
    <source>
        <strain evidence="3">04-OD7</strain>
    </source>
</reference>
<keyword evidence="2" id="KW-0808">Transferase</keyword>
<evidence type="ECO:0000313" key="3">
    <source>
        <dbReference type="Proteomes" id="UP000239290"/>
    </source>
</evidence>
<sequence>MSDTDLGSGSRSVDLSTMSIDRLQPCLRELVGHEFDVRSAIRLTAGASNTMYVLTAADGAELVLRVPPAVKTSRSAHDINREFRIMSALRDTTVPHARLHGLCEDESILGAPFMVMEKVDGFHLELPMQESVELRPERVRAMSTAFVDGLANIASVDWRAAGLEGFGRPDGFLSRQVNRWLSQLAGYRERELPYLDVITTWLDSNRPPDAEPAIMHGDYQFLNVMFGRSDPEKIVAVVDWEQSTIGDPMLDLGWVLGLWCEAGERSAVSGDDTWITQIDGMPTRTEIAERYATVSGRDVGALAYYEVLGLFKLACILEGSYVKSVRNESDIDRHKHFGVVVPRLLEDAAAIIHGERS</sequence>
<evidence type="ECO:0000259" key="1">
    <source>
        <dbReference type="Pfam" id="PF01636"/>
    </source>
</evidence>
<dbReference type="InterPro" id="IPR041726">
    <property type="entry name" value="ACAD10_11_N"/>
</dbReference>
<dbReference type="EMBL" id="PUIO01000033">
    <property type="protein sequence ID" value="PQP21979.1"/>
    <property type="molecule type" value="Genomic_DNA"/>
</dbReference>